<comment type="caution">
    <text evidence="1">The sequence shown here is derived from an EMBL/GenBank/DDBJ whole genome shotgun (WGS) entry which is preliminary data.</text>
</comment>
<evidence type="ECO:0000313" key="1">
    <source>
        <dbReference type="EMBL" id="MEA5429271.1"/>
    </source>
</evidence>
<proteinExistence type="predicted"/>
<dbReference type="Proteomes" id="UP001302222">
    <property type="component" value="Unassembled WGS sequence"/>
</dbReference>
<dbReference type="RefSeq" id="WP_323689393.1">
    <property type="nucleotide sequence ID" value="NZ_JAYGIM010000019.1"/>
</dbReference>
<dbReference type="EMBL" id="JAYGIM010000019">
    <property type="protein sequence ID" value="MEA5429271.1"/>
    <property type="molecule type" value="Genomic_DNA"/>
</dbReference>
<evidence type="ECO:0000313" key="2">
    <source>
        <dbReference type="Proteomes" id="UP001302222"/>
    </source>
</evidence>
<dbReference type="InterPro" id="IPR053842">
    <property type="entry name" value="NikA-like"/>
</dbReference>
<sequence length="143" mass="16438">MQALFEEGIILQKIHINLKYHRPMEAKKPKQSGRPRLEDALECVIPARFTQTEFEEIKQKSKGLKMSRSAYIRSMTLKGKVQNLFTEEEQKAKKQLIGIANNLNQLLKLCHIHGIEKMIKQVNLQLGNIDKILDKYNHGGGSE</sequence>
<accession>A0ABU5SPP5</accession>
<dbReference type="Pfam" id="PF21983">
    <property type="entry name" value="NikA-like"/>
    <property type="match status" value="1"/>
</dbReference>
<organism evidence="1 2">
    <name type="scientific">Arcicella lustrica</name>
    <dbReference type="NCBI Taxonomy" id="2984196"/>
    <lineage>
        <taxon>Bacteria</taxon>
        <taxon>Pseudomonadati</taxon>
        <taxon>Bacteroidota</taxon>
        <taxon>Cytophagia</taxon>
        <taxon>Cytophagales</taxon>
        <taxon>Flectobacillaceae</taxon>
        <taxon>Arcicella</taxon>
    </lineage>
</organism>
<gene>
    <name evidence="1" type="primary">mobC</name>
    <name evidence="1" type="ORF">VB798_21950</name>
</gene>
<reference evidence="1 2" key="1">
    <citation type="submission" date="2023-12" db="EMBL/GenBank/DDBJ databases">
        <title>Novel species of the genus Arcicella isolated from rivers.</title>
        <authorList>
            <person name="Lu H."/>
        </authorList>
    </citation>
    <scope>NUCLEOTIDE SEQUENCE [LARGE SCALE GENOMIC DNA]</scope>
    <source>
        <strain evidence="1 2">DC25W</strain>
    </source>
</reference>
<name>A0ABU5SPP5_9BACT</name>
<keyword evidence="2" id="KW-1185">Reference proteome</keyword>
<protein>
    <submittedName>
        <fullName evidence="1">Plasmid mobilization relaxosome protein MobC</fullName>
    </submittedName>
</protein>